<proteinExistence type="predicted"/>
<organism evidence="1 2">
    <name type="scientific">Schizopora paradoxa</name>
    <dbReference type="NCBI Taxonomy" id="27342"/>
    <lineage>
        <taxon>Eukaryota</taxon>
        <taxon>Fungi</taxon>
        <taxon>Dikarya</taxon>
        <taxon>Basidiomycota</taxon>
        <taxon>Agaricomycotina</taxon>
        <taxon>Agaricomycetes</taxon>
        <taxon>Hymenochaetales</taxon>
        <taxon>Schizoporaceae</taxon>
        <taxon>Schizopora</taxon>
    </lineage>
</organism>
<dbReference type="EMBL" id="KQ086345">
    <property type="protein sequence ID" value="KLO05209.1"/>
    <property type="molecule type" value="Genomic_DNA"/>
</dbReference>
<accession>A0A0H2R0F7</accession>
<keyword evidence="2" id="KW-1185">Reference proteome</keyword>
<dbReference type="InParanoid" id="A0A0H2R0F7"/>
<dbReference type="Proteomes" id="UP000053477">
    <property type="component" value="Unassembled WGS sequence"/>
</dbReference>
<evidence type="ECO:0000313" key="1">
    <source>
        <dbReference type="EMBL" id="KLO05209.1"/>
    </source>
</evidence>
<evidence type="ECO:0000313" key="2">
    <source>
        <dbReference type="Proteomes" id="UP000053477"/>
    </source>
</evidence>
<dbReference type="AlphaFoldDB" id="A0A0H2R0F7"/>
<protein>
    <submittedName>
        <fullName evidence="1">Uncharacterized protein</fullName>
    </submittedName>
</protein>
<name>A0A0H2R0F7_9AGAM</name>
<sequence length="87" mass="10156">MLFGFRHDIFSVPGHFELPNSSIKMFYSAPITAENSPMRRSSIFLLRQAYSLSKRSPLSRWRMRTMTPSGPRIQYSSYNYGLTDRSQ</sequence>
<gene>
    <name evidence="1" type="ORF">SCHPADRAFT_733121</name>
</gene>
<reference evidence="1 2" key="1">
    <citation type="submission" date="2015-04" db="EMBL/GenBank/DDBJ databases">
        <title>Complete genome sequence of Schizopora paradoxa KUC8140, a cosmopolitan wood degrader in East Asia.</title>
        <authorList>
            <consortium name="DOE Joint Genome Institute"/>
            <person name="Min B."/>
            <person name="Park H."/>
            <person name="Jang Y."/>
            <person name="Kim J.-J."/>
            <person name="Kim K.H."/>
            <person name="Pangilinan J."/>
            <person name="Lipzen A."/>
            <person name="Riley R."/>
            <person name="Grigoriev I.V."/>
            <person name="Spatafora J.W."/>
            <person name="Choi I.-G."/>
        </authorList>
    </citation>
    <scope>NUCLEOTIDE SEQUENCE [LARGE SCALE GENOMIC DNA]</scope>
    <source>
        <strain evidence="1 2">KUC8140</strain>
    </source>
</reference>